<dbReference type="Gene3D" id="3.40.190.10">
    <property type="entry name" value="Periplasmic binding protein-like II"/>
    <property type="match status" value="1"/>
</dbReference>
<gene>
    <name evidence="4" type="primary">lpqW</name>
    <name evidence="4" type="ORF">N24_1218</name>
</gene>
<dbReference type="Gene3D" id="3.10.105.10">
    <property type="entry name" value="Dipeptide-binding Protein, Domain 3"/>
    <property type="match status" value="1"/>
</dbReference>
<keyword evidence="5" id="KW-1185">Reference proteome</keyword>
<feature type="compositionally biased region" description="Low complexity" evidence="1">
    <location>
        <begin position="37"/>
        <end position="53"/>
    </location>
</feature>
<dbReference type="AlphaFoldDB" id="A0A160PST0"/>
<evidence type="ECO:0000313" key="4">
    <source>
        <dbReference type="EMBL" id="BAU95480.1"/>
    </source>
</evidence>
<dbReference type="PANTHER" id="PTHR30290:SF65">
    <property type="entry name" value="MONOACYL PHOSPHATIDYLINOSITOL TETRAMANNOSIDE-BINDING PROTEIN LPQW-RELATED"/>
    <property type="match status" value="1"/>
</dbReference>
<evidence type="ECO:0000256" key="2">
    <source>
        <dbReference type="SAM" id="SignalP"/>
    </source>
</evidence>
<dbReference type="Pfam" id="PF00496">
    <property type="entry name" value="SBP_bac_5"/>
    <property type="match status" value="1"/>
</dbReference>
<dbReference type="EMBL" id="AP017369">
    <property type="protein sequence ID" value="BAU95480.1"/>
    <property type="molecule type" value="Genomic_DNA"/>
</dbReference>
<dbReference type="InterPro" id="IPR039424">
    <property type="entry name" value="SBP_5"/>
</dbReference>
<feature type="domain" description="Solute-binding protein family 5" evidence="3">
    <location>
        <begin position="112"/>
        <end position="312"/>
    </location>
</feature>
<proteinExistence type="predicted"/>
<evidence type="ECO:0000259" key="3">
    <source>
        <dbReference type="Pfam" id="PF00496"/>
    </source>
</evidence>
<dbReference type="SUPFAM" id="SSF53850">
    <property type="entry name" value="Periplasmic binding protein-like II"/>
    <property type="match status" value="1"/>
</dbReference>
<name>A0A160PST0_9CORY</name>
<dbReference type="PANTHER" id="PTHR30290">
    <property type="entry name" value="PERIPLASMIC BINDING COMPONENT OF ABC TRANSPORTER"/>
    <property type="match status" value="1"/>
</dbReference>
<feature type="region of interest" description="Disordered" evidence="1">
    <location>
        <begin position="33"/>
        <end position="61"/>
    </location>
</feature>
<dbReference type="InterPro" id="IPR000914">
    <property type="entry name" value="SBP_5_dom"/>
</dbReference>
<organism evidence="4 5">
    <name type="scientific">Corynebacterium suranareeae</name>
    <dbReference type="NCBI Taxonomy" id="2506452"/>
    <lineage>
        <taxon>Bacteria</taxon>
        <taxon>Bacillati</taxon>
        <taxon>Actinomycetota</taxon>
        <taxon>Actinomycetes</taxon>
        <taxon>Mycobacteriales</taxon>
        <taxon>Corynebacteriaceae</taxon>
        <taxon>Corynebacterium</taxon>
    </lineage>
</organism>
<feature type="chain" id="PRO_5039449316" evidence="2">
    <location>
        <begin position="22"/>
        <end position="507"/>
    </location>
</feature>
<reference evidence="4 5" key="1">
    <citation type="submission" date="2016-02" db="EMBL/GenBank/DDBJ databases">
        <title>Corynebacterium glutamicum N24 whole genome sequencing project.</title>
        <authorList>
            <person name="Matsutani M."/>
            <person name="Nangtapong N."/>
            <person name="Yakushi T."/>
            <person name="Matsushita K."/>
        </authorList>
    </citation>
    <scope>NUCLEOTIDE SEQUENCE [LARGE SCALE GENOMIC DNA]</scope>
    <source>
        <strain evidence="4 5">N24</strain>
    </source>
</reference>
<dbReference type="Proteomes" id="UP000218244">
    <property type="component" value="Chromosome"/>
</dbReference>
<dbReference type="KEGG" id="csur:N24_1218"/>
<dbReference type="GO" id="GO:0015833">
    <property type="term" value="P:peptide transport"/>
    <property type="evidence" value="ECO:0007669"/>
    <property type="project" value="TreeGrafter"/>
</dbReference>
<feature type="signal peptide" evidence="2">
    <location>
        <begin position="1"/>
        <end position="21"/>
    </location>
</feature>
<dbReference type="Gene3D" id="3.90.76.10">
    <property type="entry name" value="Dipeptide-binding Protein, Domain 1"/>
    <property type="match status" value="1"/>
</dbReference>
<protein>
    <submittedName>
        <fullName evidence="4">ABC transporter periplasmic component</fullName>
    </submittedName>
</protein>
<keyword evidence="2" id="KW-0732">Signal</keyword>
<dbReference type="GO" id="GO:1904680">
    <property type="term" value="F:peptide transmembrane transporter activity"/>
    <property type="evidence" value="ECO:0007669"/>
    <property type="project" value="TreeGrafter"/>
</dbReference>
<sequence>MQRASSILGVRLRFGILSVVACTVSLVACQANPGPAPVEEPTTATTTATTTTTVEEEAPKQDRETISIGIDPIRNGFNPHLLSDDSPLVRDIASLVLPSAFDGNQLNTDLLDNVEQVDDLTVRYTIAQEAQWSDGTPITGADFEYLRKSIVAGSGTLNETAYSSISKIETSGGGKTVDVIFSQPIADWHVLFQNLLPSHLIAGGSTFQTAFYDSIPASAGRYMVRSIDRQRGVITLSRNDRFWGENPAHVEMLQFNTVASPSRAGEYLRTGQSSFMNLTPQETLVDTLNLVRNTDVRVSDTTRTLELVFNAEALAPAQRAYLTSLIDVPLTARLAGGRSSNLGVAETVEASVDKQEIPALRLAADPADDAALAAARAIVDMLAADGIKAQVVTTDLSSAIAGDFDAVVAWTRNATDSVALADRLACGVNLAKWCAEDTTEYINGVLAGDIPFDATWEQQFNASNHLRVPILRETRVEAKNNGILGAADGWPGGISSAASWRKNDVEQ</sequence>
<accession>A0A160PST0</accession>
<dbReference type="CDD" id="cd08501">
    <property type="entry name" value="PBP2_Lpqw"/>
    <property type="match status" value="1"/>
</dbReference>
<evidence type="ECO:0000256" key="1">
    <source>
        <dbReference type="SAM" id="MobiDB-lite"/>
    </source>
</evidence>
<evidence type="ECO:0000313" key="5">
    <source>
        <dbReference type="Proteomes" id="UP000218244"/>
    </source>
</evidence>
<dbReference type="PROSITE" id="PS51257">
    <property type="entry name" value="PROKAR_LIPOPROTEIN"/>
    <property type="match status" value="1"/>
</dbReference>